<dbReference type="Gene3D" id="1.10.10.10">
    <property type="entry name" value="Winged helix-like DNA-binding domain superfamily/Winged helix DNA-binding domain"/>
    <property type="match status" value="1"/>
</dbReference>
<evidence type="ECO:0000313" key="8">
    <source>
        <dbReference type="EMBL" id="OAG29689.1"/>
    </source>
</evidence>
<keyword evidence="3 6" id="KW-0238">DNA-binding</keyword>
<keyword evidence="2" id="KW-0805">Transcription regulation</keyword>
<evidence type="ECO:0000256" key="1">
    <source>
        <dbReference type="ARBA" id="ARBA00004123"/>
    </source>
</evidence>
<evidence type="ECO:0000256" key="3">
    <source>
        <dbReference type="ARBA" id="ARBA00023125"/>
    </source>
</evidence>
<dbReference type="Pfam" id="PF00250">
    <property type="entry name" value="Forkhead"/>
    <property type="match status" value="1"/>
</dbReference>
<dbReference type="CDD" id="cd00059">
    <property type="entry name" value="FH_FOX"/>
    <property type="match status" value="1"/>
</dbReference>
<dbReference type="PANTHER" id="PTHR45881">
    <property type="entry name" value="CHECKPOINT SUPPRESSOR 1-LIKE, ISOFORM A-RELATED"/>
    <property type="match status" value="1"/>
</dbReference>
<dbReference type="SMART" id="SM00339">
    <property type="entry name" value="FH"/>
    <property type="match status" value="1"/>
</dbReference>
<reference evidence="8 9" key="1">
    <citation type="submission" date="2016-02" db="EMBL/GenBank/DDBJ databases">
        <title>Discovery of a natural microsporidian pathogen with a broad tissue tropism in Caenorhabditis elegans.</title>
        <authorList>
            <person name="Luallen R.J."/>
            <person name="Reinke A.W."/>
            <person name="Tong L."/>
            <person name="Botts M.R."/>
            <person name="Felix M.-A."/>
            <person name="Troemel E.R."/>
        </authorList>
    </citation>
    <scope>NUCLEOTIDE SEQUENCE [LARGE SCALE GENOMIC DNA]</scope>
    <source>
        <strain evidence="8 9">JUm2807</strain>
    </source>
</reference>
<dbReference type="InterPro" id="IPR036390">
    <property type="entry name" value="WH_DNA-bd_sf"/>
</dbReference>
<evidence type="ECO:0000256" key="6">
    <source>
        <dbReference type="PROSITE-ProRule" id="PRU00089"/>
    </source>
</evidence>
<evidence type="ECO:0000259" key="7">
    <source>
        <dbReference type="PROSITE" id="PS50039"/>
    </source>
</evidence>
<comment type="subcellular location">
    <subcellularLocation>
        <location evidence="1 6">Nucleus</location>
    </subcellularLocation>
</comment>
<name>A0A177EFC0_9MICR</name>
<organism evidence="8 9">
    <name type="scientific">Nematocida displodere</name>
    <dbReference type="NCBI Taxonomy" id="1805483"/>
    <lineage>
        <taxon>Eukaryota</taxon>
        <taxon>Fungi</taxon>
        <taxon>Fungi incertae sedis</taxon>
        <taxon>Microsporidia</taxon>
        <taxon>Nematocida</taxon>
    </lineage>
</organism>
<evidence type="ECO:0000256" key="4">
    <source>
        <dbReference type="ARBA" id="ARBA00023163"/>
    </source>
</evidence>
<feature type="domain" description="Fork-head" evidence="7">
    <location>
        <begin position="103"/>
        <end position="193"/>
    </location>
</feature>
<dbReference type="InterPro" id="IPR036388">
    <property type="entry name" value="WH-like_DNA-bd_sf"/>
</dbReference>
<dbReference type="VEuPathDB" id="MicrosporidiaDB:NEDG_00822"/>
<dbReference type="RefSeq" id="XP_067544337.1">
    <property type="nucleotide sequence ID" value="XM_067688240.1"/>
</dbReference>
<dbReference type="PRINTS" id="PR00053">
    <property type="entry name" value="FORKHEAD"/>
</dbReference>
<dbReference type="GO" id="GO:0000981">
    <property type="term" value="F:DNA-binding transcription factor activity, RNA polymerase II-specific"/>
    <property type="evidence" value="ECO:0007669"/>
    <property type="project" value="TreeGrafter"/>
</dbReference>
<dbReference type="InterPro" id="IPR001766">
    <property type="entry name" value="Fork_head_dom"/>
</dbReference>
<dbReference type="PROSITE" id="PS50039">
    <property type="entry name" value="FORK_HEAD_3"/>
    <property type="match status" value="1"/>
</dbReference>
<sequence>MLEEIQAFMFRRRSIERRDKDYLWQVIDDSSIPNRGLDTLCFKERTEKMAIKEKELRIETEFRIESSICPRQLFDSKDWPGVHLSEIELNPDGLFTPSMPVQKPSFSYAVLIKKALDESEKGLLSLSEIYKWIKTNFPYYKTADAAWQNSIRHNLSLNKMFVKVKRPMNDPGKGGFWKINPEFQAPEKIRKRDKENF</sequence>
<feature type="DNA-binding region" description="Fork-head" evidence="6">
    <location>
        <begin position="103"/>
        <end position="193"/>
    </location>
</feature>
<dbReference type="SUPFAM" id="SSF46785">
    <property type="entry name" value="Winged helix' DNA-binding domain"/>
    <property type="match status" value="1"/>
</dbReference>
<keyword evidence="5 6" id="KW-0539">Nucleus</keyword>
<dbReference type="GO" id="GO:0000978">
    <property type="term" value="F:RNA polymerase II cis-regulatory region sequence-specific DNA binding"/>
    <property type="evidence" value="ECO:0007669"/>
    <property type="project" value="TreeGrafter"/>
</dbReference>
<dbReference type="OrthoDB" id="5954824at2759"/>
<evidence type="ECO:0000256" key="2">
    <source>
        <dbReference type="ARBA" id="ARBA00023015"/>
    </source>
</evidence>
<gene>
    <name evidence="8" type="ORF">NEDG_00822</name>
</gene>
<comment type="caution">
    <text evidence="8">The sequence shown here is derived from an EMBL/GenBank/DDBJ whole genome shotgun (WGS) entry which is preliminary data.</text>
</comment>
<keyword evidence="4" id="KW-0804">Transcription</keyword>
<keyword evidence="9" id="KW-1185">Reference proteome</keyword>
<dbReference type="PROSITE" id="PS00658">
    <property type="entry name" value="FORK_HEAD_2"/>
    <property type="match status" value="1"/>
</dbReference>
<evidence type="ECO:0000313" key="9">
    <source>
        <dbReference type="Proteomes" id="UP000185944"/>
    </source>
</evidence>
<dbReference type="PANTHER" id="PTHR45881:SF1">
    <property type="entry name" value="FORK HEAD PROTEIN HOMOLOG 2"/>
    <property type="match status" value="1"/>
</dbReference>
<dbReference type="InterPro" id="IPR030456">
    <property type="entry name" value="TF_fork_head_CS_2"/>
</dbReference>
<dbReference type="AlphaFoldDB" id="A0A177EFC0"/>
<dbReference type="GO" id="GO:0005634">
    <property type="term" value="C:nucleus"/>
    <property type="evidence" value="ECO:0007669"/>
    <property type="project" value="UniProtKB-SubCell"/>
</dbReference>
<accession>A0A177EFC0</accession>
<dbReference type="STRING" id="1805483.A0A177EFC0"/>
<dbReference type="GeneID" id="93647172"/>
<evidence type="ECO:0000256" key="5">
    <source>
        <dbReference type="ARBA" id="ARBA00023242"/>
    </source>
</evidence>
<dbReference type="FunFam" id="1.10.10.10:FF:000135">
    <property type="entry name" value="forkhead box protein G1"/>
    <property type="match status" value="1"/>
</dbReference>
<proteinExistence type="predicted"/>
<protein>
    <recommendedName>
        <fullName evidence="7">Fork-head domain-containing protein</fullName>
    </recommendedName>
</protein>
<dbReference type="EMBL" id="LTDL01000040">
    <property type="protein sequence ID" value="OAG29689.1"/>
    <property type="molecule type" value="Genomic_DNA"/>
</dbReference>
<dbReference type="Proteomes" id="UP000185944">
    <property type="component" value="Unassembled WGS sequence"/>
</dbReference>